<evidence type="ECO:0000256" key="1">
    <source>
        <dbReference type="SAM" id="MobiDB-lite"/>
    </source>
</evidence>
<dbReference type="AlphaFoldDB" id="A0A151MA56"/>
<reference evidence="2 3" key="1">
    <citation type="journal article" date="2012" name="Genome Biol.">
        <title>Sequencing three crocodilian genomes to illuminate the evolution of archosaurs and amniotes.</title>
        <authorList>
            <person name="St John J.A."/>
            <person name="Braun E.L."/>
            <person name="Isberg S.R."/>
            <person name="Miles L.G."/>
            <person name="Chong A.Y."/>
            <person name="Gongora J."/>
            <person name="Dalzell P."/>
            <person name="Moran C."/>
            <person name="Bed'hom B."/>
            <person name="Abzhanov A."/>
            <person name="Burgess S.C."/>
            <person name="Cooksey A.M."/>
            <person name="Castoe T.A."/>
            <person name="Crawford N.G."/>
            <person name="Densmore L.D."/>
            <person name="Drew J.C."/>
            <person name="Edwards S.V."/>
            <person name="Faircloth B.C."/>
            <person name="Fujita M.K."/>
            <person name="Greenwold M.J."/>
            <person name="Hoffmann F.G."/>
            <person name="Howard J.M."/>
            <person name="Iguchi T."/>
            <person name="Janes D.E."/>
            <person name="Khan S.Y."/>
            <person name="Kohno S."/>
            <person name="de Koning A.J."/>
            <person name="Lance S.L."/>
            <person name="McCarthy F.M."/>
            <person name="McCormack J.E."/>
            <person name="Merchant M.E."/>
            <person name="Peterson D.G."/>
            <person name="Pollock D.D."/>
            <person name="Pourmand N."/>
            <person name="Raney B.J."/>
            <person name="Roessler K.A."/>
            <person name="Sanford J.R."/>
            <person name="Sawyer R.H."/>
            <person name="Schmidt C.J."/>
            <person name="Triplett E.W."/>
            <person name="Tuberville T.D."/>
            <person name="Venegas-Anaya M."/>
            <person name="Howard J.T."/>
            <person name="Jarvis E.D."/>
            <person name="Guillette L.J.Jr."/>
            <person name="Glenn T.C."/>
            <person name="Green R.E."/>
            <person name="Ray D.A."/>
        </authorList>
    </citation>
    <scope>NUCLEOTIDE SEQUENCE [LARGE SCALE GENOMIC DNA]</scope>
    <source>
        <strain evidence="2">KSC_2009_1</strain>
    </source>
</reference>
<gene>
    <name evidence="2" type="ORF">Y1Q_0001623</name>
</gene>
<proteinExistence type="predicted"/>
<evidence type="ECO:0000313" key="3">
    <source>
        <dbReference type="Proteomes" id="UP000050525"/>
    </source>
</evidence>
<name>A0A151MA56_ALLMI</name>
<comment type="caution">
    <text evidence="2">The sequence shown here is derived from an EMBL/GenBank/DDBJ whole genome shotgun (WGS) entry which is preliminary data.</text>
</comment>
<keyword evidence="3" id="KW-1185">Reference proteome</keyword>
<organism evidence="2 3">
    <name type="scientific">Alligator mississippiensis</name>
    <name type="common">American alligator</name>
    <dbReference type="NCBI Taxonomy" id="8496"/>
    <lineage>
        <taxon>Eukaryota</taxon>
        <taxon>Metazoa</taxon>
        <taxon>Chordata</taxon>
        <taxon>Craniata</taxon>
        <taxon>Vertebrata</taxon>
        <taxon>Euteleostomi</taxon>
        <taxon>Archelosauria</taxon>
        <taxon>Archosauria</taxon>
        <taxon>Crocodylia</taxon>
        <taxon>Alligatoridae</taxon>
        <taxon>Alligatorinae</taxon>
        <taxon>Alligator</taxon>
    </lineage>
</organism>
<dbReference type="EMBL" id="AKHW03006295">
    <property type="protein sequence ID" value="KYO21407.1"/>
    <property type="molecule type" value="Genomic_DNA"/>
</dbReference>
<dbReference type="Proteomes" id="UP000050525">
    <property type="component" value="Unassembled WGS sequence"/>
</dbReference>
<feature type="compositionally biased region" description="Polar residues" evidence="1">
    <location>
        <begin position="97"/>
        <end position="107"/>
    </location>
</feature>
<sequence length="107" mass="11931">MGSGCFTLPVPVTGNGEPTLHPIITPGPSAFSAFCSILEEVYPHLLTCFLLDYKDQMQRSFPDLSEETKMMAVSEMELHETCETNDQEGNPSAEDPVNQSFNKYRLK</sequence>
<protein>
    <submittedName>
        <fullName evidence="2">Uncharacterized protein</fullName>
    </submittedName>
</protein>
<feature type="region of interest" description="Disordered" evidence="1">
    <location>
        <begin position="81"/>
        <end position="107"/>
    </location>
</feature>
<accession>A0A151MA56</accession>
<evidence type="ECO:0000313" key="2">
    <source>
        <dbReference type="EMBL" id="KYO21407.1"/>
    </source>
</evidence>